<organism evidence="6 7">
    <name type="scientific">Blautia intestinalis</name>
    <dbReference type="NCBI Taxonomy" id="2763028"/>
    <lineage>
        <taxon>Bacteria</taxon>
        <taxon>Bacillati</taxon>
        <taxon>Bacillota</taxon>
        <taxon>Clostridia</taxon>
        <taxon>Lachnospirales</taxon>
        <taxon>Lachnospiraceae</taxon>
        <taxon>Blautia</taxon>
    </lineage>
</organism>
<dbReference type="InterPro" id="IPR028082">
    <property type="entry name" value="Peripla_BP_I"/>
</dbReference>
<dbReference type="Proteomes" id="UP000633936">
    <property type="component" value="Unassembled WGS sequence"/>
</dbReference>
<evidence type="ECO:0000256" key="3">
    <source>
        <dbReference type="SAM" id="MobiDB-lite"/>
    </source>
</evidence>
<dbReference type="PANTHER" id="PTHR30036">
    <property type="entry name" value="D-XYLOSE-BINDING PERIPLASMIC PROTEIN"/>
    <property type="match status" value="1"/>
</dbReference>
<sequence length="499" mass="54748">MKKRAVCIILGVLLTGTMFTGCGKNKATEAASESAQTEKEGIGEDVEKDSETDKKSDKDSADKDTADKDTSSDKKTSATETPVATETGIPEEETETSDAEKIAILLPNEDEWTRDAKELEAKFTDDGYAPVIMYAQDDADEQASQVSDMTEEGVSAMVIAPVDPYGLSEELKAAKEAEIPVIAYDDLIMNTDGVKYYVTFGGRQIGQLIGQEIIDKEELDKLQEEKGSNTIEFLMGSLDDTQALFFYNGLMEKLQPYLDDGTLVCKSGQITFEETGILRWSMDEAQSRAEDILEEAYQDGEAPDIICTGFDGAAEGAVNALQNNGLTPGENWPMITGVGCDEDAVRDIAESEIACSVFMDRRVLADQAEDMVNVYLHGEDDPEVNDYEQYDNGTKIIASYLCEPQLINIDNYEILIDNGYYTEDEVKPETTPTPEPTVTPEITEEPDVTATPEVTESPEATITPEVTEESEETATPTPTEKVTPTPKERVTLKRSTKNK</sequence>
<feature type="compositionally biased region" description="Basic and acidic residues" evidence="3">
    <location>
        <begin position="49"/>
        <end position="77"/>
    </location>
</feature>
<feature type="region of interest" description="Disordered" evidence="3">
    <location>
        <begin position="423"/>
        <end position="499"/>
    </location>
</feature>
<feature type="region of interest" description="Disordered" evidence="3">
    <location>
        <begin position="25"/>
        <end position="99"/>
    </location>
</feature>
<dbReference type="InterPro" id="IPR025997">
    <property type="entry name" value="SBP_2_dom"/>
</dbReference>
<dbReference type="CDD" id="cd19994">
    <property type="entry name" value="PBP1_ChvE"/>
    <property type="match status" value="1"/>
</dbReference>
<comment type="caution">
    <text evidence="6">The sequence shown here is derived from an EMBL/GenBank/DDBJ whole genome shotgun (WGS) entry which is preliminary data.</text>
</comment>
<gene>
    <name evidence="6" type="ORF">H8Z79_03105</name>
</gene>
<dbReference type="PANTHER" id="PTHR30036:SF1">
    <property type="entry name" value="D-XYLOSE-BINDING PERIPLASMIC PROTEIN"/>
    <property type="match status" value="1"/>
</dbReference>
<reference evidence="6 7" key="1">
    <citation type="submission" date="2020-08" db="EMBL/GenBank/DDBJ databases">
        <title>Genome public.</title>
        <authorList>
            <person name="Liu C."/>
            <person name="Sun Q."/>
        </authorList>
    </citation>
    <scope>NUCLEOTIDE SEQUENCE [LARGE SCALE GENOMIC DNA]</scope>
    <source>
        <strain evidence="6 7">27-44</strain>
    </source>
</reference>
<keyword evidence="2 4" id="KW-0732">Signal</keyword>
<evidence type="ECO:0000259" key="5">
    <source>
        <dbReference type="Pfam" id="PF13407"/>
    </source>
</evidence>
<dbReference type="PROSITE" id="PS51257">
    <property type="entry name" value="PROKAR_LIPOPROTEIN"/>
    <property type="match status" value="1"/>
</dbReference>
<feature type="domain" description="Periplasmic binding protein" evidence="5">
    <location>
        <begin position="103"/>
        <end position="379"/>
    </location>
</feature>
<dbReference type="RefSeq" id="WP_187002672.1">
    <property type="nucleotide sequence ID" value="NZ_JACOQE010000001.1"/>
</dbReference>
<name>A0ABR7HYZ6_9FIRM</name>
<proteinExistence type="predicted"/>
<evidence type="ECO:0000256" key="4">
    <source>
        <dbReference type="SAM" id="SignalP"/>
    </source>
</evidence>
<dbReference type="Gene3D" id="3.40.50.2300">
    <property type="match status" value="2"/>
</dbReference>
<feature type="compositionally biased region" description="Low complexity" evidence="3">
    <location>
        <begin position="78"/>
        <end position="88"/>
    </location>
</feature>
<comment type="subcellular location">
    <subcellularLocation>
        <location evidence="1">Cell envelope</location>
    </subcellularLocation>
</comment>
<feature type="compositionally biased region" description="Low complexity" evidence="3">
    <location>
        <begin position="473"/>
        <end position="485"/>
    </location>
</feature>
<dbReference type="InterPro" id="IPR050555">
    <property type="entry name" value="Bact_Solute-Bind_Prot2"/>
</dbReference>
<evidence type="ECO:0000256" key="1">
    <source>
        <dbReference type="ARBA" id="ARBA00004196"/>
    </source>
</evidence>
<keyword evidence="7" id="KW-1185">Reference proteome</keyword>
<accession>A0ABR7HYZ6</accession>
<dbReference type="SUPFAM" id="SSF53822">
    <property type="entry name" value="Periplasmic binding protein-like I"/>
    <property type="match status" value="1"/>
</dbReference>
<dbReference type="Pfam" id="PF13407">
    <property type="entry name" value="Peripla_BP_4"/>
    <property type="match status" value="1"/>
</dbReference>
<evidence type="ECO:0000313" key="7">
    <source>
        <dbReference type="Proteomes" id="UP000633936"/>
    </source>
</evidence>
<evidence type="ECO:0000256" key="2">
    <source>
        <dbReference type="ARBA" id="ARBA00022729"/>
    </source>
</evidence>
<protein>
    <submittedName>
        <fullName evidence="6">Substrate-binding domain-containing protein</fullName>
    </submittedName>
</protein>
<evidence type="ECO:0000313" key="6">
    <source>
        <dbReference type="EMBL" id="MBC5739461.1"/>
    </source>
</evidence>
<feature type="chain" id="PRO_5045598002" evidence="4">
    <location>
        <begin position="21"/>
        <end position="499"/>
    </location>
</feature>
<dbReference type="EMBL" id="JACOQE010000001">
    <property type="protein sequence ID" value="MBC5739461.1"/>
    <property type="molecule type" value="Genomic_DNA"/>
</dbReference>
<feature type="signal peptide" evidence="4">
    <location>
        <begin position="1"/>
        <end position="20"/>
    </location>
</feature>